<name>A0A4R6WM76_9PROT</name>
<dbReference type="OrthoDB" id="9798763at2"/>
<comment type="caution">
    <text evidence="2">The sequence shown here is derived from an EMBL/GenBank/DDBJ whole genome shotgun (WGS) entry which is preliminary data.</text>
</comment>
<dbReference type="InterPro" id="IPR000572">
    <property type="entry name" value="OxRdtase_Mopterin-bd_dom"/>
</dbReference>
<evidence type="ECO:0000313" key="2">
    <source>
        <dbReference type="EMBL" id="TDQ81953.1"/>
    </source>
</evidence>
<evidence type="ECO:0000259" key="1">
    <source>
        <dbReference type="Pfam" id="PF00174"/>
    </source>
</evidence>
<dbReference type="InterPro" id="IPR036374">
    <property type="entry name" value="OxRdtase_Mopterin-bd_sf"/>
</dbReference>
<organism evidence="2 3">
    <name type="scientific">Dongia mobilis</name>
    <dbReference type="NCBI Taxonomy" id="578943"/>
    <lineage>
        <taxon>Bacteria</taxon>
        <taxon>Pseudomonadati</taxon>
        <taxon>Pseudomonadota</taxon>
        <taxon>Alphaproteobacteria</taxon>
        <taxon>Rhodospirillales</taxon>
        <taxon>Dongiaceae</taxon>
        <taxon>Dongia</taxon>
    </lineage>
</organism>
<reference evidence="2 3" key="1">
    <citation type="submission" date="2019-03" db="EMBL/GenBank/DDBJ databases">
        <title>Genomic Encyclopedia of Type Strains, Phase III (KMG-III): the genomes of soil and plant-associated and newly described type strains.</title>
        <authorList>
            <person name="Whitman W."/>
        </authorList>
    </citation>
    <scope>NUCLEOTIDE SEQUENCE [LARGE SCALE GENOMIC DNA]</scope>
    <source>
        <strain evidence="2 3">CGMCC 1.7660</strain>
    </source>
</reference>
<accession>A0A4R6WM76</accession>
<protein>
    <recommendedName>
        <fullName evidence="1">Oxidoreductase molybdopterin-binding domain-containing protein</fullName>
    </recommendedName>
</protein>
<evidence type="ECO:0000313" key="3">
    <source>
        <dbReference type="Proteomes" id="UP000295783"/>
    </source>
</evidence>
<dbReference type="Pfam" id="PF00174">
    <property type="entry name" value="Oxidored_molyb"/>
    <property type="match status" value="1"/>
</dbReference>
<dbReference type="SUPFAM" id="SSF56524">
    <property type="entry name" value="Oxidoreductase molybdopterin-binding domain"/>
    <property type="match status" value="1"/>
</dbReference>
<gene>
    <name evidence="2" type="ORF">A8950_1773</name>
</gene>
<dbReference type="Gene3D" id="3.90.420.10">
    <property type="entry name" value="Oxidoreductase, molybdopterin-binding domain"/>
    <property type="match status" value="1"/>
</dbReference>
<sequence>MNLVPGRAGRYAVPILLSILLLALLPVFTAAANPLPAPSGPVILTIEGGIAHSNTADGKAALDLAMLESLPARTIETTTPWTEGPQTFTGVLLADLLAHVGASGDRLHAIASNDYEVTFPAGDVTDYGGILAYQQNGAALPSDKGPLWIVYDYDSDPQLLGDRFQSASIWNLVTLAVR</sequence>
<dbReference type="AlphaFoldDB" id="A0A4R6WM76"/>
<dbReference type="RefSeq" id="WP_133613285.1">
    <property type="nucleotide sequence ID" value="NZ_SNYW01000008.1"/>
</dbReference>
<keyword evidence="3" id="KW-1185">Reference proteome</keyword>
<dbReference type="EMBL" id="SNYW01000008">
    <property type="protein sequence ID" value="TDQ81953.1"/>
    <property type="molecule type" value="Genomic_DNA"/>
</dbReference>
<proteinExistence type="predicted"/>
<dbReference type="Proteomes" id="UP000295783">
    <property type="component" value="Unassembled WGS sequence"/>
</dbReference>
<feature type="domain" description="Oxidoreductase molybdopterin-binding" evidence="1">
    <location>
        <begin position="80"/>
        <end position="145"/>
    </location>
</feature>